<organism evidence="4 5">
    <name type="scientific">Desulfobacter hydrogenophilus</name>
    <dbReference type="NCBI Taxonomy" id="2291"/>
    <lineage>
        <taxon>Bacteria</taxon>
        <taxon>Pseudomonadati</taxon>
        <taxon>Thermodesulfobacteriota</taxon>
        <taxon>Desulfobacteria</taxon>
        <taxon>Desulfobacterales</taxon>
        <taxon>Desulfobacteraceae</taxon>
        <taxon>Desulfobacter</taxon>
    </lineage>
</organism>
<keyword evidence="6" id="KW-1185">Reference proteome</keyword>
<name>A0A328FCX4_9BACT</name>
<dbReference type="InterPro" id="IPR036365">
    <property type="entry name" value="PGBD-like_sf"/>
</dbReference>
<feature type="compositionally biased region" description="Basic residues" evidence="1">
    <location>
        <begin position="1"/>
        <end position="10"/>
    </location>
</feature>
<evidence type="ECO:0000313" key="3">
    <source>
        <dbReference type="EMBL" id="QBH15643.1"/>
    </source>
</evidence>
<evidence type="ECO:0000313" key="6">
    <source>
        <dbReference type="Proteomes" id="UP000293902"/>
    </source>
</evidence>
<gene>
    <name evidence="4" type="ORF">DO021_16615</name>
    <name evidence="3" type="ORF">EYB58_18370</name>
</gene>
<reference evidence="3 6" key="2">
    <citation type="submission" date="2019-02" db="EMBL/GenBank/DDBJ databases">
        <title>Complete genome sequence of Desulfobacter hydrogenophilus AcRS1.</title>
        <authorList>
            <person name="Marietou A."/>
            <person name="Lund M.B."/>
            <person name="Marshall I.P.G."/>
            <person name="Schreiber L."/>
            <person name="Jorgensen B."/>
        </authorList>
    </citation>
    <scope>NUCLEOTIDE SEQUENCE [LARGE SCALE GENOMIC DNA]</scope>
    <source>
        <strain evidence="3 6">AcRS1</strain>
    </source>
</reference>
<dbReference type="EMBL" id="QLNI01000036">
    <property type="protein sequence ID" value="RAM00915.1"/>
    <property type="molecule type" value="Genomic_DNA"/>
</dbReference>
<evidence type="ECO:0000256" key="1">
    <source>
        <dbReference type="SAM" id="MobiDB-lite"/>
    </source>
</evidence>
<feature type="compositionally biased region" description="Basic and acidic residues" evidence="1">
    <location>
        <begin position="21"/>
        <end position="31"/>
    </location>
</feature>
<sequence>MIGNRTRRAIKQFQKQQSIRIDGEPSKKVTQ</sequence>
<feature type="region of interest" description="Disordered" evidence="1">
    <location>
        <begin position="1"/>
        <end position="31"/>
    </location>
</feature>
<evidence type="ECO:0000259" key="2">
    <source>
        <dbReference type="Pfam" id="PF01471"/>
    </source>
</evidence>
<proteinExistence type="predicted"/>
<accession>A0A328FCX4</accession>
<dbReference type="SUPFAM" id="SSF47090">
    <property type="entry name" value="PGBD-like"/>
    <property type="match status" value="1"/>
</dbReference>
<dbReference type="Pfam" id="PF01471">
    <property type="entry name" value="PG_binding_1"/>
    <property type="match status" value="1"/>
</dbReference>
<evidence type="ECO:0000313" key="5">
    <source>
        <dbReference type="Proteomes" id="UP000248798"/>
    </source>
</evidence>
<dbReference type="InterPro" id="IPR002477">
    <property type="entry name" value="Peptidoglycan-bd-like"/>
</dbReference>
<dbReference type="EMBL" id="CP036313">
    <property type="protein sequence ID" value="QBH15643.1"/>
    <property type="molecule type" value="Genomic_DNA"/>
</dbReference>
<feature type="domain" description="Peptidoglycan binding-like" evidence="2">
    <location>
        <begin position="3"/>
        <end position="28"/>
    </location>
</feature>
<evidence type="ECO:0000313" key="4">
    <source>
        <dbReference type="EMBL" id="RAM00915.1"/>
    </source>
</evidence>
<dbReference type="Proteomes" id="UP000248798">
    <property type="component" value="Unassembled WGS sequence"/>
</dbReference>
<reference evidence="4 5" key="1">
    <citation type="submission" date="2018-06" db="EMBL/GenBank/DDBJ databases">
        <title>Complete Genome Sequence of Desulfobacter hydrogenophilus (DSM3380).</title>
        <authorList>
            <person name="Marietou A."/>
            <person name="Schreiber L."/>
            <person name="Marshall I."/>
            <person name="Jorgensen B."/>
        </authorList>
    </citation>
    <scope>NUCLEOTIDE SEQUENCE [LARGE SCALE GENOMIC DNA]</scope>
    <source>
        <strain evidence="4 5">DSM 3380</strain>
    </source>
</reference>
<dbReference type="Proteomes" id="UP000293902">
    <property type="component" value="Chromosome"/>
</dbReference>
<dbReference type="AlphaFoldDB" id="A0A328FCX4"/>
<protein>
    <recommendedName>
        <fullName evidence="2">Peptidoglycan binding-like domain-containing protein</fullName>
    </recommendedName>
</protein>